<keyword evidence="5" id="KW-0949">S-adenosyl-L-methionine</keyword>
<proteinExistence type="inferred from homology"/>
<dbReference type="Pfam" id="PF02475">
    <property type="entry name" value="TRM5-TYW2_MTfase"/>
    <property type="match status" value="1"/>
</dbReference>
<dbReference type="InterPro" id="IPR056743">
    <property type="entry name" value="TRM5-TYW2-like_MTfase"/>
</dbReference>
<accession>A0A3E2HMM3</accession>
<dbReference type="InterPro" id="IPR029063">
    <property type="entry name" value="SAM-dependent_MTases_sf"/>
</dbReference>
<evidence type="ECO:0000256" key="4">
    <source>
        <dbReference type="ARBA" id="ARBA00022679"/>
    </source>
</evidence>
<dbReference type="STRING" id="5539.A0A3E2HMM3"/>
<dbReference type="SUPFAM" id="SSF53335">
    <property type="entry name" value="S-adenosyl-L-methionine-dependent methyltransferases"/>
    <property type="match status" value="1"/>
</dbReference>
<protein>
    <recommendedName>
        <fullName evidence="10">SAM-dependent methyltransferase TRM5/TYW2-type domain-containing protein</fullName>
    </recommendedName>
</protein>
<dbReference type="PANTHER" id="PTHR23245:SF36">
    <property type="entry name" value="TRNA (GUANINE(37)-N1)-METHYLTRANSFERASE"/>
    <property type="match status" value="1"/>
</dbReference>
<dbReference type="Proteomes" id="UP000258309">
    <property type="component" value="Unassembled WGS sequence"/>
</dbReference>
<evidence type="ECO:0000256" key="2">
    <source>
        <dbReference type="ARBA" id="ARBA00022490"/>
    </source>
</evidence>
<keyword evidence="3" id="KW-0489">Methyltransferase</keyword>
<evidence type="ECO:0000256" key="9">
    <source>
        <dbReference type="ARBA" id="ARBA00047783"/>
    </source>
</evidence>
<comment type="similarity">
    <text evidence="1">Belongs to the class I-like SAM-binding methyltransferase superfamily. TRM5/TYW2 family.</text>
</comment>
<evidence type="ECO:0000256" key="3">
    <source>
        <dbReference type="ARBA" id="ARBA00022603"/>
    </source>
</evidence>
<evidence type="ECO:0000256" key="5">
    <source>
        <dbReference type="ARBA" id="ARBA00022691"/>
    </source>
</evidence>
<dbReference type="Pfam" id="PF25133">
    <property type="entry name" value="TYW2_N_2"/>
    <property type="match status" value="1"/>
</dbReference>
<evidence type="ECO:0000256" key="1">
    <source>
        <dbReference type="ARBA" id="ARBA00009775"/>
    </source>
</evidence>
<evidence type="ECO:0000259" key="10">
    <source>
        <dbReference type="PROSITE" id="PS51684"/>
    </source>
</evidence>
<comment type="catalytic activity">
    <reaction evidence="9">
        <text>guanosine(37) in tRNA + S-adenosyl-L-methionine = N(1)-methylguanosine(37) in tRNA + S-adenosyl-L-homocysteine + H(+)</text>
        <dbReference type="Rhea" id="RHEA:36899"/>
        <dbReference type="Rhea" id="RHEA-COMP:10145"/>
        <dbReference type="Rhea" id="RHEA-COMP:10147"/>
        <dbReference type="ChEBI" id="CHEBI:15378"/>
        <dbReference type="ChEBI" id="CHEBI:57856"/>
        <dbReference type="ChEBI" id="CHEBI:59789"/>
        <dbReference type="ChEBI" id="CHEBI:73542"/>
        <dbReference type="ChEBI" id="CHEBI:74269"/>
        <dbReference type="EC" id="2.1.1.228"/>
    </reaction>
</comment>
<dbReference type="Gene3D" id="3.40.50.150">
    <property type="entry name" value="Vaccinia Virus protein VP39"/>
    <property type="match status" value="1"/>
</dbReference>
<dbReference type="GO" id="GO:0052906">
    <property type="term" value="F:tRNA (guanine(37)-N1)-methyltransferase activity"/>
    <property type="evidence" value="ECO:0007669"/>
    <property type="project" value="UniProtKB-EC"/>
</dbReference>
<evidence type="ECO:0000256" key="6">
    <source>
        <dbReference type="ARBA" id="ARBA00022694"/>
    </source>
</evidence>
<dbReference type="InterPro" id="IPR030382">
    <property type="entry name" value="MeTrfase_TRM5/TYW2"/>
</dbReference>
<dbReference type="EMBL" id="NCSJ02000022">
    <property type="protein sequence ID" value="RFU34301.1"/>
    <property type="molecule type" value="Genomic_DNA"/>
</dbReference>
<name>A0A3E2HMM3_SCYLI</name>
<dbReference type="GO" id="GO:0070901">
    <property type="term" value="P:mitochondrial tRNA methylation"/>
    <property type="evidence" value="ECO:0007669"/>
    <property type="project" value="TreeGrafter"/>
</dbReference>
<dbReference type="PANTHER" id="PTHR23245">
    <property type="entry name" value="TRNA METHYLTRANSFERASE"/>
    <property type="match status" value="1"/>
</dbReference>
<dbReference type="FunFam" id="3.30.300.110:FF:000001">
    <property type="entry name" value="tRNA (guanine(37)-N1)-methyltransferase"/>
    <property type="match status" value="1"/>
</dbReference>
<keyword evidence="12" id="KW-1185">Reference proteome</keyword>
<dbReference type="HAMAP" id="MF_03152">
    <property type="entry name" value="TRM5"/>
    <property type="match status" value="1"/>
</dbReference>
<feature type="non-terminal residue" evidence="11">
    <location>
        <position position="470"/>
    </location>
</feature>
<dbReference type="PROSITE" id="PS51684">
    <property type="entry name" value="SAM_MT_TRM5_TYW2"/>
    <property type="match status" value="1"/>
</dbReference>
<keyword evidence="6" id="KW-0819">tRNA processing</keyword>
<feature type="domain" description="SAM-dependent methyltransferase TRM5/TYW2-type" evidence="10">
    <location>
        <begin position="151"/>
        <end position="460"/>
    </location>
</feature>
<keyword evidence="4" id="KW-0808">Transferase</keyword>
<dbReference type="InterPro" id="IPR056744">
    <property type="entry name" value="TRM5/TYW2-like_N"/>
</dbReference>
<evidence type="ECO:0000256" key="8">
    <source>
        <dbReference type="ARBA" id="ARBA00023242"/>
    </source>
</evidence>
<dbReference type="OrthoDB" id="408788at2759"/>
<comment type="caution">
    <text evidence="11">The sequence shown here is derived from an EMBL/GenBank/DDBJ whole genome shotgun (WGS) entry which is preliminary data.</text>
</comment>
<feature type="non-terminal residue" evidence="11">
    <location>
        <position position="1"/>
    </location>
</feature>
<evidence type="ECO:0000313" key="12">
    <source>
        <dbReference type="Proteomes" id="UP000258309"/>
    </source>
</evidence>
<keyword evidence="8" id="KW-0539">Nucleus</keyword>
<dbReference type="GO" id="GO:0002939">
    <property type="term" value="P:tRNA N1-guanine methylation"/>
    <property type="evidence" value="ECO:0007669"/>
    <property type="project" value="TreeGrafter"/>
</dbReference>
<keyword evidence="2" id="KW-0963">Cytoplasm</keyword>
<organism evidence="11 12">
    <name type="scientific">Scytalidium lignicola</name>
    <name type="common">Hyphomycete</name>
    <dbReference type="NCBI Taxonomy" id="5539"/>
    <lineage>
        <taxon>Eukaryota</taxon>
        <taxon>Fungi</taxon>
        <taxon>Dikarya</taxon>
        <taxon>Ascomycota</taxon>
        <taxon>Pezizomycotina</taxon>
        <taxon>Leotiomycetes</taxon>
        <taxon>Leotiomycetes incertae sedis</taxon>
        <taxon>Scytalidium</taxon>
    </lineage>
</organism>
<dbReference type="GO" id="GO:0005759">
    <property type="term" value="C:mitochondrial matrix"/>
    <property type="evidence" value="ECO:0007669"/>
    <property type="project" value="TreeGrafter"/>
</dbReference>
<gene>
    <name evidence="11" type="ORF">B7463_g2005</name>
</gene>
<dbReference type="InterPro" id="IPR025792">
    <property type="entry name" value="tRNA_Gua_MeTrfase_euk"/>
</dbReference>
<sequence>MEKHNSMTSSDPMSLFRPPIVRSASAVLDRSLFSRTIPIAAARVENIKNISRFRGQLDKTKELLRLERHSNIRSDPDPALAAKGGKCLLLMPQVRPEDPATWSSILQEAVKAQEMGVIPFNLDLDYNYWTYLDIMESILPEDAQDEIPVGFSIVGHIAHLNLREQYLPYKKLIAEVLLDKNPSVRTVINKTDDVGTTSEYRTFSYEVLAGPDDMNVEIKEEECIFRFDYSKVYWNSRLNTEHKRLVHMFKPGEVVCDLMAGVGPFAIPAGKKGVFVWANDLNPDSYASMKDAVTRNKVEKFVHPYCEDGRTFVHRAADEILELTAKNQNTITIPSKRSRNAPPDAPIPAPKILTIPQTINHFVMNLPATAIDFLLSFSGLYEGQERLFGPDTENKLPMVHVHCFSTKSDDNIREGIDICERVSEKLGYVIKPTDEEVVIYDVRDVAPQKRMFCASFRLPAEVAFRKRATE</sequence>
<dbReference type="OMA" id="VGSHSQF"/>
<dbReference type="AlphaFoldDB" id="A0A3E2HMM3"/>
<keyword evidence="7" id="KW-0496">Mitochondrion</keyword>
<evidence type="ECO:0000313" key="11">
    <source>
        <dbReference type="EMBL" id="RFU34301.1"/>
    </source>
</evidence>
<evidence type="ECO:0000256" key="7">
    <source>
        <dbReference type="ARBA" id="ARBA00023128"/>
    </source>
</evidence>
<dbReference type="Gene3D" id="3.30.300.110">
    <property type="entry name" value="Met-10+ protein-like domains"/>
    <property type="match status" value="1"/>
</dbReference>
<reference evidence="11 12" key="1">
    <citation type="submission" date="2018-05" db="EMBL/GenBank/DDBJ databases">
        <title>Draft genome sequence of Scytalidium lignicola DSM 105466, a ubiquitous saprotrophic fungus.</title>
        <authorList>
            <person name="Buettner E."/>
            <person name="Gebauer A.M."/>
            <person name="Hofrichter M."/>
            <person name="Liers C."/>
            <person name="Kellner H."/>
        </authorList>
    </citation>
    <scope>NUCLEOTIDE SEQUENCE [LARGE SCALE GENOMIC DNA]</scope>
    <source>
        <strain evidence="11 12">DSM 105466</strain>
    </source>
</reference>